<evidence type="ECO:0000256" key="3">
    <source>
        <dbReference type="ARBA" id="ARBA00023002"/>
    </source>
</evidence>
<dbReference type="HOGENOM" id="CLU_055322_3_2_11"/>
<accession>Q0SFW8</accession>
<dbReference type="InterPro" id="IPR051814">
    <property type="entry name" value="NAD(P)H-dep_FMN_reductase"/>
</dbReference>
<dbReference type="SUPFAM" id="SSF52218">
    <property type="entry name" value="Flavoproteins"/>
    <property type="match status" value="1"/>
</dbReference>
<evidence type="ECO:0000256" key="1">
    <source>
        <dbReference type="ARBA" id="ARBA00022630"/>
    </source>
</evidence>
<reference evidence="6" key="1">
    <citation type="journal article" date="2006" name="Proc. Natl. Acad. Sci. U.S.A.">
        <title>The complete genome of Rhodococcus sp. RHA1 provides insights into a catabolic powerhouse.</title>
        <authorList>
            <person name="McLeod M.P."/>
            <person name="Warren R.L."/>
            <person name="Hsiao W.W.L."/>
            <person name="Araki N."/>
            <person name="Myhre M."/>
            <person name="Fernandes C."/>
            <person name="Miyazawa D."/>
            <person name="Wong W."/>
            <person name="Lillquist A.L."/>
            <person name="Wang D."/>
            <person name="Dosanjh M."/>
            <person name="Hara H."/>
            <person name="Petrescu A."/>
            <person name="Morin R.D."/>
            <person name="Yang G."/>
            <person name="Stott J.M."/>
            <person name="Schein J.E."/>
            <person name="Shin H."/>
            <person name="Smailus D."/>
            <person name="Siddiqui A.S."/>
            <person name="Marra M.A."/>
            <person name="Jones S.J.M."/>
            <person name="Holt R."/>
            <person name="Brinkman F.S.L."/>
            <person name="Miyauchi K."/>
            <person name="Fukuda M."/>
            <person name="Davies J.E."/>
            <person name="Mohn W.W."/>
            <person name="Eltis L.D."/>
        </authorList>
    </citation>
    <scope>NUCLEOTIDE SEQUENCE [LARGE SCALE GENOMIC DNA]</scope>
    <source>
        <strain evidence="6">RHA1</strain>
    </source>
</reference>
<name>Q0SFW8_RHOJR</name>
<dbReference type="eggNOG" id="COG0431">
    <property type="taxonomic scope" value="Bacteria"/>
</dbReference>
<dbReference type="KEGG" id="rha:RHA1_ro01755"/>
<keyword evidence="1" id="KW-0285">Flavoprotein</keyword>
<dbReference type="PANTHER" id="PTHR43408">
    <property type="entry name" value="FMN REDUCTASE (NADPH)"/>
    <property type="match status" value="1"/>
</dbReference>
<evidence type="ECO:0000313" key="6">
    <source>
        <dbReference type="Proteomes" id="UP000008710"/>
    </source>
</evidence>
<sequence>MVWIAVIRRVVSRLPFLPCSIRPEPPSALGWRGRHARGDEAMKVTVVAGNPKPGSRTLDAAGLVATAVTGAAADSTVDVIELGAGLLGWGDDKVAAAVETVASSDLVVFASPTFKASYTGVLKLFLDQFATGDGLKDVVVVPLMLGAGPAHAMAPDLLLKPVLVELGATAPAPGLYLIDTTYTTDTRIADYAERWGSILTAAARTRTELS</sequence>
<dbReference type="GO" id="GO:0016491">
    <property type="term" value="F:oxidoreductase activity"/>
    <property type="evidence" value="ECO:0007669"/>
    <property type="project" value="UniProtKB-KW"/>
</dbReference>
<keyword evidence="3" id="KW-0560">Oxidoreductase</keyword>
<evidence type="ECO:0000313" key="5">
    <source>
        <dbReference type="EMBL" id="ABG93568.1"/>
    </source>
</evidence>
<keyword evidence="2" id="KW-0288">FMN</keyword>
<dbReference type="Proteomes" id="UP000008710">
    <property type="component" value="Chromosome"/>
</dbReference>
<dbReference type="InterPro" id="IPR029039">
    <property type="entry name" value="Flavoprotein-like_sf"/>
</dbReference>
<organism evidence="5 6">
    <name type="scientific">Rhodococcus jostii (strain RHA1)</name>
    <dbReference type="NCBI Taxonomy" id="101510"/>
    <lineage>
        <taxon>Bacteria</taxon>
        <taxon>Bacillati</taxon>
        <taxon>Actinomycetota</taxon>
        <taxon>Actinomycetes</taxon>
        <taxon>Mycobacteriales</taxon>
        <taxon>Nocardiaceae</taxon>
        <taxon>Rhodococcus</taxon>
    </lineage>
</organism>
<gene>
    <name evidence="5" type="ordered locus">RHA1_ro01755</name>
</gene>
<dbReference type="AlphaFoldDB" id="Q0SFW8"/>
<proteinExistence type="predicted"/>
<dbReference type="EMBL" id="CP000431">
    <property type="protein sequence ID" value="ABG93568.1"/>
    <property type="molecule type" value="Genomic_DNA"/>
</dbReference>
<protein>
    <submittedName>
        <fullName evidence="5">Probable FMN reductase</fullName>
    </submittedName>
</protein>
<feature type="domain" description="NADPH-dependent FMN reductase-like" evidence="4">
    <location>
        <begin position="42"/>
        <end position="180"/>
    </location>
</feature>
<dbReference type="InterPro" id="IPR005025">
    <property type="entry name" value="FMN_Rdtase-like_dom"/>
</dbReference>
<dbReference type="PANTHER" id="PTHR43408:SF1">
    <property type="entry name" value="FMN REDUCTASE (NADPH)"/>
    <property type="match status" value="1"/>
</dbReference>
<dbReference type="Gene3D" id="3.40.50.360">
    <property type="match status" value="1"/>
</dbReference>
<dbReference type="Pfam" id="PF03358">
    <property type="entry name" value="FMN_red"/>
    <property type="match status" value="1"/>
</dbReference>
<evidence type="ECO:0000256" key="2">
    <source>
        <dbReference type="ARBA" id="ARBA00022643"/>
    </source>
</evidence>
<evidence type="ECO:0000259" key="4">
    <source>
        <dbReference type="Pfam" id="PF03358"/>
    </source>
</evidence>